<dbReference type="InterPro" id="IPR022048">
    <property type="entry name" value="Envelope_fusion-like"/>
</dbReference>
<dbReference type="EMBL" id="GL733536">
    <property type="protein sequence ID" value="EFX62517.1"/>
    <property type="molecule type" value="Genomic_DNA"/>
</dbReference>
<name>E9I0G6_DAPPU</name>
<keyword evidence="2" id="KW-1185">Reference proteome</keyword>
<dbReference type="Proteomes" id="UP000000305">
    <property type="component" value="Unassembled WGS sequence"/>
</dbReference>
<proteinExistence type="predicted"/>
<evidence type="ECO:0000313" key="1">
    <source>
        <dbReference type="EMBL" id="EFX62517.1"/>
    </source>
</evidence>
<dbReference type="InParanoid" id="E9I0G6"/>
<dbReference type="AlphaFoldDB" id="E9I0G6"/>
<accession>E9I0G6</accession>
<gene>
    <name evidence="1" type="ORF">DAPPUDRAFT_270288</name>
</gene>
<dbReference type="KEGG" id="dpx:DAPPUDRAFT_270288"/>
<protein>
    <submittedName>
        <fullName evidence="1">Uncharacterized protein</fullName>
    </submittedName>
</protein>
<evidence type="ECO:0000313" key="2">
    <source>
        <dbReference type="Proteomes" id="UP000000305"/>
    </source>
</evidence>
<dbReference type="Pfam" id="PF12259">
    <property type="entry name" value="Baculo_F"/>
    <property type="match status" value="1"/>
</dbReference>
<feature type="non-terminal residue" evidence="1">
    <location>
        <position position="355"/>
    </location>
</feature>
<reference evidence="1 2" key="1">
    <citation type="journal article" date="2011" name="Science">
        <title>The ecoresponsive genome of Daphnia pulex.</title>
        <authorList>
            <person name="Colbourne J.K."/>
            <person name="Pfrender M.E."/>
            <person name="Gilbert D."/>
            <person name="Thomas W.K."/>
            <person name="Tucker A."/>
            <person name="Oakley T.H."/>
            <person name="Tokishita S."/>
            <person name="Aerts A."/>
            <person name="Arnold G.J."/>
            <person name="Basu M.K."/>
            <person name="Bauer D.J."/>
            <person name="Caceres C.E."/>
            <person name="Carmel L."/>
            <person name="Casola C."/>
            <person name="Choi J.H."/>
            <person name="Detter J.C."/>
            <person name="Dong Q."/>
            <person name="Dusheyko S."/>
            <person name="Eads B.D."/>
            <person name="Frohlich T."/>
            <person name="Geiler-Samerotte K.A."/>
            <person name="Gerlach D."/>
            <person name="Hatcher P."/>
            <person name="Jogdeo S."/>
            <person name="Krijgsveld J."/>
            <person name="Kriventseva E.V."/>
            <person name="Kultz D."/>
            <person name="Laforsch C."/>
            <person name="Lindquist E."/>
            <person name="Lopez J."/>
            <person name="Manak J.R."/>
            <person name="Muller J."/>
            <person name="Pangilinan J."/>
            <person name="Patwardhan R.P."/>
            <person name="Pitluck S."/>
            <person name="Pritham E.J."/>
            <person name="Rechtsteiner A."/>
            <person name="Rho M."/>
            <person name="Rogozin I.B."/>
            <person name="Sakarya O."/>
            <person name="Salamov A."/>
            <person name="Schaack S."/>
            <person name="Shapiro H."/>
            <person name="Shiga Y."/>
            <person name="Skalitzky C."/>
            <person name="Smith Z."/>
            <person name="Souvorov A."/>
            <person name="Sung W."/>
            <person name="Tang Z."/>
            <person name="Tsuchiya D."/>
            <person name="Tu H."/>
            <person name="Vos H."/>
            <person name="Wang M."/>
            <person name="Wolf Y.I."/>
            <person name="Yamagata H."/>
            <person name="Yamada T."/>
            <person name="Ye Y."/>
            <person name="Shaw J.R."/>
            <person name="Andrews J."/>
            <person name="Crease T.J."/>
            <person name="Tang H."/>
            <person name="Lucas S.M."/>
            <person name="Robertson H.M."/>
            <person name="Bork P."/>
            <person name="Koonin E.V."/>
            <person name="Zdobnov E.M."/>
            <person name="Grigoriev I.V."/>
            <person name="Lynch M."/>
            <person name="Boore J.L."/>
        </authorList>
    </citation>
    <scope>NUCLEOTIDE SEQUENCE [LARGE SCALE GENOMIC DNA]</scope>
</reference>
<sequence length="355" mass="39401">MKSIKIDQQQTAGVLNNVIDRLQLFEMQILGRFDGVTSITMAMDLKGLNQQLQTVAQMTLLKYNAAVMAAVDGRTSPYVLPQKELDGIVQKAQRNKQVTLSHDLNAIRTLVSIENNTIVFYLEVPIVDAKKEFNLYTVTPLPIFMNNGTYLPNLDSNHIAINNDGDKFTTLNELQLSACLDTPPRCESNTAITPIRNAISCVGTSYITDAQACPLYQTTSAPVPRFYFFDDVMVYSTPADTSIYIVCQPAPGQTSQRDQTISLRGYGLHQLAPACSLTLPDGTTHQTPTKTVNVTEVGSQLFREIFQQPQPDPEVVYIDRTPVFSNMPRAKITLESGEDIVDFTRRLTDGFHPAT</sequence>
<dbReference type="HOGENOM" id="CLU_782065_0_0_1"/>
<organism evidence="1 2">
    <name type="scientific">Daphnia pulex</name>
    <name type="common">Water flea</name>
    <dbReference type="NCBI Taxonomy" id="6669"/>
    <lineage>
        <taxon>Eukaryota</taxon>
        <taxon>Metazoa</taxon>
        <taxon>Ecdysozoa</taxon>
        <taxon>Arthropoda</taxon>
        <taxon>Crustacea</taxon>
        <taxon>Branchiopoda</taxon>
        <taxon>Diplostraca</taxon>
        <taxon>Cladocera</taxon>
        <taxon>Anomopoda</taxon>
        <taxon>Daphniidae</taxon>
        <taxon>Daphnia</taxon>
    </lineage>
</organism>